<evidence type="ECO:0000256" key="2">
    <source>
        <dbReference type="ARBA" id="ARBA00023082"/>
    </source>
</evidence>
<protein>
    <submittedName>
        <fullName evidence="5">Sigma-70 family RNA polymerase sigma factor</fullName>
    </submittedName>
</protein>
<dbReference type="AlphaFoldDB" id="A0A6G7PWY7"/>
<dbReference type="GO" id="GO:0016987">
    <property type="term" value="F:sigma factor activity"/>
    <property type="evidence" value="ECO:0007669"/>
    <property type="project" value="UniProtKB-KW"/>
</dbReference>
<keyword evidence="4" id="KW-0804">Transcription</keyword>
<dbReference type="InterPro" id="IPR014284">
    <property type="entry name" value="RNA_pol_sigma-70_dom"/>
</dbReference>
<evidence type="ECO:0000313" key="6">
    <source>
        <dbReference type="Proteomes" id="UP000502179"/>
    </source>
</evidence>
<dbReference type="InterPro" id="IPR013324">
    <property type="entry name" value="RNA_pol_sigma_r3/r4-like"/>
</dbReference>
<proteinExistence type="predicted"/>
<keyword evidence="6" id="KW-1185">Reference proteome</keyword>
<accession>A0A6G7PWY7</accession>
<evidence type="ECO:0000256" key="1">
    <source>
        <dbReference type="ARBA" id="ARBA00023015"/>
    </source>
</evidence>
<dbReference type="NCBIfam" id="TIGR02937">
    <property type="entry name" value="sigma70-ECF"/>
    <property type="match status" value="1"/>
</dbReference>
<keyword evidence="2" id="KW-0731">Sigma factor</keyword>
<gene>
    <name evidence="5" type="ORF">G4V39_07020</name>
</gene>
<name>A0A6G7PWY7_9BACT</name>
<evidence type="ECO:0000256" key="3">
    <source>
        <dbReference type="ARBA" id="ARBA00023125"/>
    </source>
</evidence>
<evidence type="ECO:0000256" key="4">
    <source>
        <dbReference type="ARBA" id="ARBA00023163"/>
    </source>
</evidence>
<dbReference type="InterPro" id="IPR039425">
    <property type="entry name" value="RNA_pol_sigma-70-like"/>
</dbReference>
<dbReference type="PANTHER" id="PTHR43133">
    <property type="entry name" value="RNA POLYMERASE ECF-TYPE SIGMA FACTO"/>
    <property type="match status" value="1"/>
</dbReference>
<dbReference type="Gene3D" id="3.30.160.100">
    <property type="entry name" value="Ribosome hibernation promotion factor-like"/>
    <property type="match status" value="1"/>
</dbReference>
<keyword evidence="1" id="KW-0805">Transcription regulation</keyword>
<dbReference type="Gene3D" id="1.10.10.10">
    <property type="entry name" value="Winged helix-like DNA-binding domain superfamily/Winged helix DNA-binding domain"/>
    <property type="match status" value="1"/>
</dbReference>
<dbReference type="InterPro" id="IPR013249">
    <property type="entry name" value="RNA_pol_sigma70_r4_t2"/>
</dbReference>
<dbReference type="KEGG" id="tav:G4V39_07020"/>
<dbReference type="Pfam" id="PF08281">
    <property type="entry name" value="Sigma70_r4_2"/>
    <property type="match status" value="1"/>
</dbReference>
<dbReference type="GO" id="GO:0006352">
    <property type="term" value="P:DNA-templated transcription initiation"/>
    <property type="evidence" value="ECO:0007669"/>
    <property type="project" value="InterPro"/>
</dbReference>
<keyword evidence="3" id="KW-0238">DNA-binding</keyword>
<dbReference type="SUPFAM" id="SSF69754">
    <property type="entry name" value="Ribosome binding protein Y (YfiA homologue)"/>
    <property type="match status" value="1"/>
</dbReference>
<dbReference type="GO" id="GO:0003677">
    <property type="term" value="F:DNA binding"/>
    <property type="evidence" value="ECO:0007669"/>
    <property type="project" value="UniProtKB-KW"/>
</dbReference>
<organism evidence="5 6">
    <name type="scientific">Thermosulfuriphilus ammonigenes</name>
    <dbReference type="NCBI Taxonomy" id="1936021"/>
    <lineage>
        <taxon>Bacteria</taxon>
        <taxon>Pseudomonadati</taxon>
        <taxon>Thermodesulfobacteriota</taxon>
        <taxon>Thermodesulfobacteria</taxon>
        <taxon>Thermodesulfobacteriales</taxon>
        <taxon>Thermodesulfobacteriaceae</taxon>
        <taxon>Thermosulfuriphilus</taxon>
    </lineage>
</organism>
<dbReference type="RefSeq" id="WP_166032248.1">
    <property type="nucleotide sequence ID" value="NZ_CP048877.1"/>
</dbReference>
<evidence type="ECO:0000313" key="5">
    <source>
        <dbReference type="EMBL" id="QIJ72031.1"/>
    </source>
</evidence>
<dbReference type="SUPFAM" id="SSF88659">
    <property type="entry name" value="Sigma3 and sigma4 domains of RNA polymerase sigma factors"/>
    <property type="match status" value="1"/>
</dbReference>
<dbReference type="EMBL" id="CP048877">
    <property type="protein sequence ID" value="QIJ72031.1"/>
    <property type="molecule type" value="Genomic_DNA"/>
</dbReference>
<reference evidence="5 6" key="1">
    <citation type="submission" date="2020-02" db="EMBL/GenBank/DDBJ databases">
        <title>Genome analysis of Thermosulfuriphilus ammonigenes ST65T, an anaerobic thermophilic chemolithoautotrophic bacterium isolated from a deep-sea hydrothermal vent.</title>
        <authorList>
            <person name="Slobodkina G."/>
            <person name="Allioux M."/>
            <person name="Merkel A."/>
            <person name="Alain K."/>
            <person name="Jebbar M."/>
            <person name="Slobodkin A."/>
        </authorList>
    </citation>
    <scope>NUCLEOTIDE SEQUENCE [LARGE SCALE GENOMIC DNA]</scope>
    <source>
        <strain evidence="5 6">ST65</strain>
    </source>
</reference>
<sequence>MKTQEVFREISPADRETARQYIRRLQDRLEKLTRHIDPDLKLLRVVVEGMEKKKSYYVHLTLSLPWGVISARGEHKLLKSAFKMARERLEREYSETMARLRGEAVYKRKRRYYQELASAMPELAADRQAGLRERFEDRLKPLLRNLYRIARREIVFYQLTGDLPPGALSPADVVDEVVLWAYENYDQLAGEPSLPMALHRKMMEILRRELARYRAERVSIEEELPLDHIRFRLKEDVDSPYYEGELLRWEDVLPSDVIVEPEEALSAEELSNLIMQELSHLPEEKRQAFVWHVIDGYDIMEVAKLLGSSEEEVSRWVKEVQETLKQRWLVAHPKATEEGGK</sequence>
<dbReference type="InterPro" id="IPR036388">
    <property type="entry name" value="WH-like_DNA-bd_sf"/>
</dbReference>
<dbReference type="PANTHER" id="PTHR43133:SF8">
    <property type="entry name" value="RNA POLYMERASE SIGMA FACTOR HI_1459-RELATED"/>
    <property type="match status" value="1"/>
</dbReference>
<dbReference type="InterPro" id="IPR036567">
    <property type="entry name" value="RHF-like"/>
</dbReference>
<dbReference type="Proteomes" id="UP000502179">
    <property type="component" value="Chromosome"/>
</dbReference>